<evidence type="ECO:0000256" key="2">
    <source>
        <dbReference type="SAM" id="MobiDB-lite"/>
    </source>
</evidence>
<gene>
    <name evidence="5" type="ORF">Tci_065465</name>
</gene>
<reference evidence="5" key="1">
    <citation type="journal article" date="2019" name="Sci. Rep.">
        <title>Draft genome of Tanacetum cinerariifolium, the natural source of mosquito coil.</title>
        <authorList>
            <person name="Yamashiro T."/>
            <person name="Shiraishi A."/>
            <person name="Satake H."/>
            <person name="Nakayama K."/>
        </authorList>
    </citation>
    <scope>NUCLEOTIDE SEQUENCE</scope>
</reference>
<dbReference type="Pfam" id="PF17921">
    <property type="entry name" value="Integrase_H2C2"/>
    <property type="match status" value="1"/>
</dbReference>
<keyword evidence="1" id="KW-0175">Coiled coil</keyword>
<dbReference type="EMBL" id="BKCJ010010865">
    <property type="protein sequence ID" value="GEU93487.1"/>
    <property type="molecule type" value="Genomic_DNA"/>
</dbReference>
<evidence type="ECO:0000256" key="1">
    <source>
        <dbReference type="SAM" id="Coils"/>
    </source>
</evidence>
<evidence type="ECO:0000313" key="5">
    <source>
        <dbReference type="EMBL" id="GEU93487.1"/>
    </source>
</evidence>
<dbReference type="Gene3D" id="1.10.340.70">
    <property type="match status" value="1"/>
</dbReference>
<dbReference type="InterPro" id="IPR041588">
    <property type="entry name" value="Integrase_H2C2"/>
</dbReference>
<comment type="caution">
    <text evidence="5">The sequence shown here is derived from an EMBL/GenBank/DDBJ whole genome shotgun (WGS) entry which is preliminary data.</text>
</comment>
<feature type="coiled-coil region" evidence="1">
    <location>
        <begin position="302"/>
        <end position="329"/>
    </location>
</feature>
<sequence>MSDVDATGAKSPPRGVDSYFKPRKFEDPSPIVYPAAANEVVNNFKIQPNLIAILPVFRGHEEPYAHLREFLSIADTYQFNNTTKDGVRLRLFPFSLKDQAKAWFTSLELGSIHSWYVVPTGRIVVPTGKYVVLAGNVIIVSSGRLSLIPPGRVLSPGKGVPNVSHVSLNACSVCGDPSHSINNCQSWGAPSNEEVNGVYGNRPRNDPFFESYNLGWRNHPNFRWKDDDNYNLPNNTQQQNYGYKPMYEGGDSSNFQQNYHQQSSYQQRPHQYQNHCQGSSNGQQSNVDKKFDLILSELAKSNQGANLKFESLSKSVANLKRQMGQLAEEVHTRDVGKLPSYPDLNPKHKPGGPEHVNTVTSLQNGKTYNNDIKIPSVHDFSHDVEDFITDDEIVVKGKNAHNVKSDSELVNDFLKDVPKPPTQNHDATESLKDGEGGVSSTTTPYLAALEIPASARLAKKGHHSEDIWETFKKVKINLPLIDAIKQILAYAKFLNDLCTQKRKLKATLSKKIDLTEHVSAVLSSSLPPKFKDPGAPLISVVVGNISIKKALLSLGASINILPASLVDKYDLGTLHKTDTIISLSTKMPRGILEDVIVKVDEFYYPVDFFCYGYGITIHGCSTNYYPWVDVIDEEVQKHAPHSRVFGHLFGPSWSYKVEPLPANFDTAKKPSREVPLTLELKPLPFNLKYAFLGPNNTLPIIVASDLSGSQEEALLKVLSKYKAAVGWRIADLKRISPSLWCMMSIFSDMVGESVEIFMDDFSIFGQSFESCLGKLESVLKRCTETNLVLSWEKIHFMVREGIVLGDVISEKGFEVDRAKAPDWSKPFKIMCNVSDYAAGVVLGQRVDKKPVVIFYASKTFSEAQMNYTTTEKELIAVGSENVVADHLSRIIPLPFNPSDVIKESFSDESLFEVSKLPWYANIWSKQQRQYFFSQLKYYFWEDPELYKVCADQVVRRRVPDHEHTDILAHCHSYACGGHFGATKTGHKVLQSGFFWPTIFKDAQSFVKACTRCPQVGGISRRDQMPMNPILVVEIFDE</sequence>
<dbReference type="PANTHER" id="PTHR33067">
    <property type="entry name" value="RNA-DIRECTED DNA POLYMERASE-RELATED"/>
    <property type="match status" value="1"/>
</dbReference>
<dbReference type="PANTHER" id="PTHR33067:SF32">
    <property type="entry name" value="ASPARTIC PEPTIDASE DDI1-TYPE DOMAIN-CONTAINING PROTEIN"/>
    <property type="match status" value="1"/>
</dbReference>
<feature type="domain" description="Integrase zinc-binding" evidence="4">
    <location>
        <begin position="958"/>
        <end position="1014"/>
    </location>
</feature>
<protein>
    <submittedName>
        <fullName evidence="5">Retrovirus-related Pol polyprotein from transposon 297 family</fullName>
    </submittedName>
</protein>
<dbReference type="Pfam" id="PF17919">
    <property type="entry name" value="RT_RNaseH_2"/>
    <property type="match status" value="1"/>
</dbReference>
<evidence type="ECO:0000259" key="4">
    <source>
        <dbReference type="Pfam" id="PF17921"/>
    </source>
</evidence>
<accession>A0A6L2P6K2</accession>
<dbReference type="Gene3D" id="3.30.70.270">
    <property type="match status" value="1"/>
</dbReference>
<feature type="domain" description="Reverse transcriptase/retrotransposon-derived protein RNase H-like" evidence="3">
    <location>
        <begin position="820"/>
        <end position="877"/>
    </location>
</feature>
<dbReference type="Gene3D" id="2.40.70.10">
    <property type="entry name" value="Acid Proteases"/>
    <property type="match status" value="1"/>
</dbReference>
<feature type="compositionally biased region" description="Low complexity" evidence="2">
    <location>
        <begin position="252"/>
        <end position="267"/>
    </location>
</feature>
<dbReference type="InterPro" id="IPR021109">
    <property type="entry name" value="Peptidase_aspartic_dom_sf"/>
</dbReference>
<feature type="compositionally biased region" description="Polar residues" evidence="2">
    <location>
        <begin position="231"/>
        <end position="241"/>
    </location>
</feature>
<dbReference type="SUPFAM" id="SSF56672">
    <property type="entry name" value="DNA/RNA polymerases"/>
    <property type="match status" value="1"/>
</dbReference>
<name>A0A6L2P6K2_TANCI</name>
<dbReference type="AlphaFoldDB" id="A0A6L2P6K2"/>
<feature type="region of interest" description="Disordered" evidence="2">
    <location>
        <begin position="416"/>
        <end position="438"/>
    </location>
</feature>
<feature type="region of interest" description="Disordered" evidence="2">
    <location>
        <begin position="227"/>
        <end position="285"/>
    </location>
</feature>
<feature type="region of interest" description="Disordered" evidence="2">
    <location>
        <begin position="1"/>
        <end position="20"/>
    </location>
</feature>
<proteinExistence type="predicted"/>
<evidence type="ECO:0000259" key="3">
    <source>
        <dbReference type="Pfam" id="PF17919"/>
    </source>
</evidence>
<dbReference type="InterPro" id="IPR043502">
    <property type="entry name" value="DNA/RNA_pol_sf"/>
</dbReference>
<organism evidence="5">
    <name type="scientific">Tanacetum cinerariifolium</name>
    <name type="common">Dalmatian daisy</name>
    <name type="synonym">Chrysanthemum cinerariifolium</name>
    <dbReference type="NCBI Taxonomy" id="118510"/>
    <lineage>
        <taxon>Eukaryota</taxon>
        <taxon>Viridiplantae</taxon>
        <taxon>Streptophyta</taxon>
        <taxon>Embryophyta</taxon>
        <taxon>Tracheophyta</taxon>
        <taxon>Spermatophyta</taxon>
        <taxon>Magnoliopsida</taxon>
        <taxon>eudicotyledons</taxon>
        <taxon>Gunneridae</taxon>
        <taxon>Pentapetalae</taxon>
        <taxon>asterids</taxon>
        <taxon>campanulids</taxon>
        <taxon>Asterales</taxon>
        <taxon>Asteraceae</taxon>
        <taxon>Asteroideae</taxon>
        <taxon>Anthemideae</taxon>
        <taxon>Anthemidinae</taxon>
        <taxon>Tanacetum</taxon>
    </lineage>
</organism>
<dbReference type="InterPro" id="IPR043128">
    <property type="entry name" value="Rev_trsase/Diguanyl_cyclase"/>
</dbReference>
<feature type="compositionally biased region" description="Basic and acidic residues" evidence="2">
    <location>
        <begin position="426"/>
        <end position="435"/>
    </location>
</feature>
<dbReference type="InterPro" id="IPR041577">
    <property type="entry name" value="RT_RNaseH_2"/>
</dbReference>
<feature type="compositionally biased region" description="Polar residues" evidence="2">
    <location>
        <begin position="268"/>
        <end position="285"/>
    </location>
</feature>